<sequence length="380" mass="42693">MLFDPSTADSHLTLGAGGSWQPPRAAVARRGTAADFLTLPSVADDVPVAARVKWREDVSIASFVTKHFLYGPLRAADVNEPVDAGDAFQQAFFAWARRHTAGLERITVQPCLFDRHAASDILRYTGTASNDEDPSPLFFALESPEEWICSFGATTAKLRAAHPLLLRTLMATIHRASMRTIWMRTPDWFMYEFSCWYWDGDESITDAEAEEMLKERFGEDEEARKAYLPSVVRPMLAPQDANASVFSGGRWRLRPALTEEELLALRSRSSGTVRRVCTELLRLNRLMHGTRRRRLFNAAYETNPVYAGCGIVYDGSEIIGDLLDAHFDSESQSGEATTYHGFIALGDNARAIRRQYADWELAFSILKRLDRLLALVTHII</sequence>
<proteinExistence type="predicted"/>
<dbReference type="AlphaFoldDB" id="A0AAP5QHF3"/>
<dbReference type="NCBIfam" id="TIGR03742">
    <property type="entry name" value="PRTRC_F"/>
    <property type="match status" value="1"/>
</dbReference>
<evidence type="ECO:0000313" key="1">
    <source>
        <dbReference type="EMBL" id="MDT8843743.1"/>
    </source>
</evidence>
<dbReference type="Pfam" id="PF14456">
    <property type="entry name" value="alpha-hel2"/>
    <property type="match status" value="1"/>
</dbReference>
<dbReference type="InterPro" id="IPR022283">
    <property type="entry name" value="PRTRC_protein-F"/>
</dbReference>
<reference evidence="1" key="1">
    <citation type="submission" date="2022-08" db="EMBL/GenBank/DDBJ databases">
        <authorList>
            <person name="Kim S.-J."/>
        </authorList>
    </citation>
    <scope>NUCLEOTIDE SEQUENCE</scope>
    <source>
        <strain evidence="1">KJ</strain>
    </source>
</reference>
<name>A0AAP5QHF3_9BURK</name>
<dbReference type="RefSeq" id="WP_315697710.1">
    <property type="nucleotide sequence ID" value="NZ_JANSLM010000029.1"/>
</dbReference>
<dbReference type="EMBL" id="JANSLM010000029">
    <property type="protein sequence ID" value="MDT8843743.1"/>
    <property type="molecule type" value="Genomic_DNA"/>
</dbReference>
<organism evidence="1 2">
    <name type="scientific">Paraburkholderia fungorum</name>
    <dbReference type="NCBI Taxonomy" id="134537"/>
    <lineage>
        <taxon>Bacteria</taxon>
        <taxon>Pseudomonadati</taxon>
        <taxon>Pseudomonadota</taxon>
        <taxon>Betaproteobacteria</taxon>
        <taxon>Burkholderiales</taxon>
        <taxon>Burkholderiaceae</taxon>
        <taxon>Paraburkholderia</taxon>
    </lineage>
</organism>
<evidence type="ECO:0000313" key="2">
    <source>
        <dbReference type="Proteomes" id="UP001246473"/>
    </source>
</evidence>
<protein>
    <submittedName>
        <fullName evidence="1">PRTRC system protein F</fullName>
    </submittedName>
</protein>
<comment type="caution">
    <text evidence="1">The sequence shown here is derived from an EMBL/GenBank/DDBJ whole genome shotgun (WGS) entry which is preliminary data.</text>
</comment>
<gene>
    <name evidence="1" type="ORF">ParKJ_40815</name>
</gene>
<dbReference type="Proteomes" id="UP001246473">
    <property type="component" value="Unassembled WGS sequence"/>
</dbReference>
<accession>A0AAP5QHF3</accession>